<dbReference type="EMBL" id="JAXOVC010000010">
    <property type="protein sequence ID" value="KAK4496623.1"/>
    <property type="molecule type" value="Genomic_DNA"/>
</dbReference>
<evidence type="ECO:0000313" key="2">
    <source>
        <dbReference type="EMBL" id="KAK4496623.1"/>
    </source>
</evidence>
<organism evidence="2 3">
    <name type="scientific">Zasmidium cellare</name>
    <name type="common">Wine cellar mold</name>
    <name type="synonym">Racodium cellare</name>
    <dbReference type="NCBI Taxonomy" id="395010"/>
    <lineage>
        <taxon>Eukaryota</taxon>
        <taxon>Fungi</taxon>
        <taxon>Dikarya</taxon>
        <taxon>Ascomycota</taxon>
        <taxon>Pezizomycotina</taxon>
        <taxon>Dothideomycetes</taxon>
        <taxon>Dothideomycetidae</taxon>
        <taxon>Mycosphaerellales</taxon>
        <taxon>Mycosphaerellaceae</taxon>
        <taxon>Zasmidium</taxon>
    </lineage>
</organism>
<gene>
    <name evidence="2" type="ORF">PRZ48_012603</name>
</gene>
<evidence type="ECO:0000313" key="3">
    <source>
        <dbReference type="Proteomes" id="UP001305779"/>
    </source>
</evidence>
<reference evidence="2 3" key="1">
    <citation type="journal article" date="2023" name="G3 (Bethesda)">
        <title>A chromosome-level genome assembly of Zasmidium syzygii isolated from banana leaves.</title>
        <authorList>
            <person name="van Westerhoven A.C."/>
            <person name="Mehrabi R."/>
            <person name="Talebi R."/>
            <person name="Steentjes M.B.F."/>
            <person name="Corcolon B."/>
            <person name="Chong P.A."/>
            <person name="Kema G.H.J."/>
            <person name="Seidl M.F."/>
        </authorList>
    </citation>
    <scope>NUCLEOTIDE SEQUENCE [LARGE SCALE GENOMIC DNA]</scope>
    <source>
        <strain evidence="2 3">P124</strain>
    </source>
</reference>
<feature type="region of interest" description="Disordered" evidence="1">
    <location>
        <begin position="30"/>
        <end position="95"/>
    </location>
</feature>
<sequence>MAYRQAQYAVQPHRLDTQMASFSIETDSDESSSIVFTPDNSRAPSICDPQDRRQSGVIRTIRRHIGSGSSTPETDLRAGQTARPKRLKKQEKEKHNRNQLASVLWRMEDFFRNYLGWERREQSGGNGNGAGLNANKNTIMRGDEDLLYYFIHREYCWGVEAGDLEVRQQRMREILDGAMTNVPYTDTFMAPREEMLCAHEDSKSKECVVHGHPDWRECRRLRADPRFLARRNEFVAGLEGRRGVLGRGSAARTVPSSSQRRGR</sequence>
<evidence type="ECO:0000256" key="1">
    <source>
        <dbReference type="SAM" id="MobiDB-lite"/>
    </source>
</evidence>
<dbReference type="Proteomes" id="UP001305779">
    <property type="component" value="Unassembled WGS sequence"/>
</dbReference>
<proteinExistence type="predicted"/>
<keyword evidence="3" id="KW-1185">Reference proteome</keyword>
<name>A0ABR0E5B2_ZASCE</name>
<protein>
    <submittedName>
        <fullName evidence="2">Uncharacterized protein</fullName>
    </submittedName>
</protein>
<accession>A0ABR0E5B2</accession>
<comment type="caution">
    <text evidence="2">The sequence shown here is derived from an EMBL/GenBank/DDBJ whole genome shotgun (WGS) entry which is preliminary data.</text>
</comment>